<feature type="chain" id="PRO_5013924182" evidence="2">
    <location>
        <begin position="25"/>
        <end position="178"/>
    </location>
</feature>
<protein>
    <submittedName>
        <fullName evidence="3">SFRICE_005725</fullName>
    </submittedName>
</protein>
<feature type="signal peptide" evidence="2">
    <location>
        <begin position="1"/>
        <end position="24"/>
    </location>
</feature>
<evidence type="ECO:0000256" key="1">
    <source>
        <dbReference type="SAM" id="MobiDB-lite"/>
    </source>
</evidence>
<feature type="region of interest" description="Disordered" evidence="1">
    <location>
        <begin position="31"/>
        <end position="58"/>
    </location>
</feature>
<sequence length="178" mass="19797">MKFFVALFLVVALADLFHCTPTHGKVGHVTLKPNDTPKHPVAMKTEEEAKSPVATKEPSTNGLPSVYIVPYSFVRPYPVLYIGQQSQQDLSQQSQQDLSQQPQQDLSHKPQQDLSQQPQQDPQPQTLLYAPPFILPDGYFVFPLASPIPATYDQQNSSVVENSQVLTQNNTVLAAKEQ</sequence>
<proteinExistence type="predicted"/>
<feature type="compositionally biased region" description="Low complexity" evidence="1">
    <location>
        <begin position="88"/>
        <end position="105"/>
    </location>
</feature>
<reference evidence="3" key="1">
    <citation type="submission" date="2016-07" db="EMBL/GenBank/DDBJ databases">
        <authorList>
            <person name="Bretaudeau A."/>
        </authorList>
    </citation>
    <scope>NUCLEOTIDE SEQUENCE</scope>
    <source>
        <strain evidence="3">Rice</strain>
        <tissue evidence="3">Whole body</tissue>
    </source>
</reference>
<evidence type="ECO:0000313" key="3">
    <source>
        <dbReference type="EMBL" id="SOQ54063.1"/>
    </source>
</evidence>
<feature type="region of interest" description="Disordered" evidence="1">
    <location>
        <begin position="88"/>
        <end position="128"/>
    </location>
</feature>
<dbReference type="EMBL" id="ODYU01009554">
    <property type="protein sequence ID" value="SOQ54063.1"/>
    <property type="molecule type" value="Genomic_DNA"/>
</dbReference>
<accession>A0A2H1WLV3</accession>
<name>A0A2H1WLV3_SPOFR</name>
<feature type="compositionally biased region" description="Low complexity" evidence="1">
    <location>
        <begin position="112"/>
        <end position="125"/>
    </location>
</feature>
<keyword evidence="2" id="KW-0732">Signal</keyword>
<gene>
    <name evidence="3" type="ORF">SFRICE_005725</name>
</gene>
<evidence type="ECO:0000256" key="2">
    <source>
        <dbReference type="SAM" id="SignalP"/>
    </source>
</evidence>
<dbReference type="AlphaFoldDB" id="A0A2H1WLV3"/>
<organism evidence="3">
    <name type="scientific">Spodoptera frugiperda</name>
    <name type="common">Fall armyworm</name>
    <dbReference type="NCBI Taxonomy" id="7108"/>
    <lineage>
        <taxon>Eukaryota</taxon>
        <taxon>Metazoa</taxon>
        <taxon>Ecdysozoa</taxon>
        <taxon>Arthropoda</taxon>
        <taxon>Hexapoda</taxon>
        <taxon>Insecta</taxon>
        <taxon>Pterygota</taxon>
        <taxon>Neoptera</taxon>
        <taxon>Endopterygota</taxon>
        <taxon>Lepidoptera</taxon>
        <taxon>Glossata</taxon>
        <taxon>Ditrysia</taxon>
        <taxon>Noctuoidea</taxon>
        <taxon>Noctuidae</taxon>
        <taxon>Amphipyrinae</taxon>
        <taxon>Spodoptera</taxon>
    </lineage>
</organism>